<keyword evidence="2" id="KW-0472">Membrane</keyword>
<name>A0AAN9F282_CROPI</name>
<accession>A0AAN9F282</accession>
<reference evidence="3 4" key="1">
    <citation type="submission" date="2024-01" db="EMBL/GenBank/DDBJ databases">
        <title>The genomes of 5 underutilized Papilionoideae crops provide insights into root nodulation and disease resistanc.</title>
        <authorList>
            <person name="Yuan L."/>
        </authorList>
    </citation>
    <scope>NUCLEOTIDE SEQUENCE [LARGE SCALE GENOMIC DNA]</scope>
    <source>
        <strain evidence="3">ZHUSHIDOU_FW_LH</strain>
        <tissue evidence="3">Leaf</tissue>
    </source>
</reference>
<protein>
    <recommendedName>
        <fullName evidence="5">Transmembrane protein</fullName>
    </recommendedName>
</protein>
<feature type="transmembrane region" description="Helical" evidence="2">
    <location>
        <begin position="80"/>
        <end position="104"/>
    </location>
</feature>
<dbReference type="AlphaFoldDB" id="A0AAN9F282"/>
<evidence type="ECO:0000313" key="3">
    <source>
        <dbReference type="EMBL" id="KAK7267591.1"/>
    </source>
</evidence>
<dbReference type="Proteomes" id="UP001372338">
    <property type="component" value="Unassembled WGS sequence"/>
</dbReference>
<comment type="caution">
    <text evidence="3">The sequence shown here is derived from an EMBL/GenBank/DDBJ whole genome shotgun (WGS) entry which is preliminary data.</text>
</comment>
<feature type="region of interest" description="Disordered" evidence="1">
    <location>
        <begin position="1"/>
        <end position="23"/>
    </location>
</feature>
<gene>
    <name evidence="3" type="ORF">RIF29_20269</name>
</gene>
<proteinExistence type="predicted"/>
<keyword evidence="2" id="KW-1133">Transmembrane helix</keyword>
<feature type="compositionally biased region" description="Basic and acidic residues" evidence="1">
    <location>
        <begin position="1"/>
        <end position="13"/>
    </location>
</feature>
<keyword evidence="2" id="KW-0812">Transmembrane</keyword>
<evidence type="ECO:0000256" key="1">
    <source>
        <dbReference type="SAM" id="MobiDB-lite"/>
    </source>
</evidence>
<sequence length="121" mass="13946">MHKTNKHDGEPRVLSKSQRSSQTLYPSLSTLLLISSTSSTARLPTWKYLLHTWHFRNIPPLHLFHVTTLDSPLFSSLLNISINVVVISLLSLSFTIHSFFRLVVKLLSQAHNFFLFFLKKN</sequence>
<dbReference type="EMBL" id="JAYWIO010000004">
    <property type="protein sequence ID" value="KAK7267591.1"/>
    <property type="molecule type" value="Genomic_DNA"/>
</dbReference>
<evidence type="ECO:0000313" key="4">
    <source>
        <dbReference type="Proteomes" id="UP001372338"/>
    </source>
</evidence>
<evidence type="ECO:0008006" key="5">
    <source>
        <dbReference type="Google" id="ProtNLM"/>
    </source>
</evidence>
<organism evidence="3 4">
    <name type="scientific">Crotalaria pallida</name>
    <name type="common">Smooth rattlebox</name>
    <name type="synonym">Crotalaria striata</name>
    <dbReference type="NCBI Taxonomy" id="3830"/>
    <lineage>
        <taxon>Eukaryota</taxon>
        <taxon>Viridiplantae</taxon>
        <taxon>Streptophyta</taxon>
        <taxon>Embryophyta</taxon>
        <taxon>Tracheophyta</taxon>
        <taxon>Spermatophyta</taxon>
        <taxon>Magnoliopsida</taxon>
        <taxon>eudicotyledons</taxon>
        <taxon>Gunneridae</taxon>
        <taxon>Pentapetalae</taxon>
        <taxon>rosids</taxon>
        <taxon>fabids</taxon>
        <taxon>Fabales</taxon>
        <taxon>Fabaceae</taxon>
        <taxon>Papilionoideae</taxon>
        <taxon>50 kb inversion clade</taxon>
        <taxon>genistoids sensu lato</taxon>
        <taxon>core genistoids</taxon>
        <taxon>Crotalarieae</taxon>
        <taxon>Crotalaria</taxon>
    </lineage>
</organism>
<keyword evidence="4" id="KW-1185">Reference proteome</keyword>
<evidence type="ECO:0000256" key="2">
    <source>
        <dbReference type="SAM" id="Phobius"/>
    </source>
</evidence>